<dbReference type="RefSeq" id="WP_342371640.1">
    <property type="nucleotide sequence ID" value="NZ_CP115965.1"/>
</dbReference>
<evidence type="ECO:0000313" key="3">
    <source>
        <dbReference type="EMBL" id="WZW97088.1"/>
    </source>
</evidence>
<dbReference type="Gene3D" id="2.40.320.10">
    <property type="entry name" value="Hypothetical Protein Pfu-838710-001"/>
    <property type="match status" value="1"/>
</dbReference>
<protein>
    <submittedName>
        <fullName evidence="3">CYTH and CHAD domain-containing protein</fullName>
    </submittedName>
</protein>
<dbReference type="SMART" id="SM01118">
    <property type="entry name" value="CYTH"/>
    <property type="match status" value="1"/>
</dbReference>
<feature type="domain" description="CYTH" evidence="1">
    <location>
        <begin position="4"/>
        <end position="190"/>
    </location>
</feature>
<accession>A0ABZ3C2F9</accession>
<evidence type="ECO:0000259" key="2">
    <source>
        <dbReference type="PROSITE" id="PS51708"/>
    </source>
</evidence>
<dbReference type="Gene3D" id="1.40.20.10">
    <property type="entry name" value="CHAD domain"/>
    <property type="match status" value="1"/>
</dbReference>
<dbReference type="PANTHER" id="PTHR39339:SF1">
    <property type="entry name" value="CHAD DOMAIN-CONTAINING PROTEIN"/>
    <property type="match status" value="1"/>
</dbReference>
<gene>
    <name evidence="3" type="ORF">PCC79_09150</name>
</gene>
<organism evidence="3 4">
    <name type="scientific">Propioniciclava soli</name>
    <dbReference type="NCBI Taxonomy" id="2775081"/>
    <lineage>
        <taxon>Bacteria</taxon>
        <taxon>Bacillati</taxon>
        <taxon>Actinomycetota</taxon>
        <taxon>Actinomycetes</taxon>
        <taxon>Propionibacteriales</taxon>
        <taxon>Propionibacteriaceae</taxon>
        <taxon>Propioniciclava</taxon>
    </lineage>
</organism>
<dbReference type="InterPro" id="IPR033469">
    <property type="entry name" value="CYTH-like_dom_sf"/>
</dbReference>
<dbReference type="CDD" id="cd07374">
    <property type="entry name" value="CYTH-like_Pase"/>
    <property type="match status" value="1"/>
</dbReference>
<reference evidence="3 4" key="1">
    <citation type="journal article" date="2023" name="Environ Microbiome">
        <title>A coral-associated actinobacterium mitigates coral bleaching under heat stress.</title>
        <authorList>
            <person name="Li J."/>
            <person name="Zou Y."/>
            <person name="Li Q."/>
            <person name="Zhang J."/>
            <person name="Bourne D.G."/>
            <person name="Lyu Y."/>
            <person name="Liu C."/>
            <person name="Zhang S."/>
        </authorList>
    </citation>
    <scope>NUCLEOTIDE SEQUENCE [LARGE SCALE GENOMIC DNA]</scope>
    <source>
        <strain evidence="3 4">SCSIO 13291</strain>
    </source>
</reference>
<dbReference type="PANTHER" id="PTHR39339">
    <property type="entry name" value="SLR1444 PROTEIN"/>
    <property type="match status" value="1"/>
</dbReference>
<feature type="domain" description="CHAD" evidence="2">
    <location>
        <begin position="195"/>
        <end position="475"/>
    </location>
</feature>
<evidence type="ECO:0000259" key="1">
    <source>
        <dbReference type="PROSITE" id="PS51707"/>
    </source>
</evidence>
<dbReference type="InterPro" id="IPR023577">
    <property type="entry name" value="CYTH_domain"/>
</dbReference>
<evidence type="ECO:0000313" key="4">
    <source>
        <dbReference type="Proteomes" id="UP001434337"/>
    </source>
</evidence>
<dbReference type="EMBL" id="CP115965">
    <property type="protein sequence ID" value="WZW97088.1"/>
    <property type="molecule type" value="Genomic_DNA"/>
</dbReference>
<dbReference type="InterPro" id="IPR038186">
    <property type="entry name" value="CHAD_dom_sf"/>
</dbReference>
<dbReference type="SUPFAM" id="SSF55154">
    <property type="entry name" value="CYTH-like phosphatases"/>
    <property type="match status" value="1"/>
</dbReference>
<dbReference type="PROSITE" id="PS51708">
    <property type="entry name" value="CHAD"/>
    <property type="match status" value="1"/>
</dbReference>
<dbReference type="Proteomes" id="UP001434337">
    <property type="component" value="Chromosome"/>
</dbReference>
<dbReference type="PROSITE" id="PS51707">
    <property type="entry name" value="CYTH"/>
    <property type="match status" value="1"/>
</dbReference>
<dbReference type="Pfam" id="PF01928">
    <property type="entry name" value="CYTH"/>
    <property type="match status" value="1"/>
</dbReference>
<keyword evidence="4" id="KW-1185">Reference proteome</keyword>
<dbReference type="Pfam" id="PF05235">
    <property type="entry name" value="CHAD"/>
    <property type="match status" value="1"/>
</dbReference>
<sequence>MEREAEIEQKFEIDPGFTPSLATVGTWGEPRSFTLTATYLDTPEHALAAAGWSLRRREGGSDEGWHLKRPRGSEPGRLELRLPLADELPAALRAEASPIIGAAPLVPLATVRTERTETPLVVDGVPRALVALDRVTARAGARTETWRELEVELVTGADPALLSEVTAAMLAEGARPAAHASKASRILATRPTPTEGSAAAALLDYAGRQVGMLQAMDAGVRVDAPDAVHKARVATRRLRSLLTTFAPFWDAERTEPPREELRWLAALLGEPRDAEVLAEEFGDLFAELGPGTVADGVRSAVLGHLADRHRWGHAALVAAWDTRRARALRAALALLLAEPPLDARAAGPASDLLAGLEAAEARTERLAQKARRRPGELERWHRVRKAAKAVRYCTEALAEVLGSDGSARAARWEAVTEAFGTLQDAVVAAELIEELADATDATEDWAVLADIQTDRRTAALAEGRAALDAALTPTR</sequence>
<dbReference type="SMART" id="SM00880">
    <property type="entry name" value="CHAD"/>
    <property type="match status" value="1"/>
</dbReference>
<name>A0ABZ3C2F9_9ACTN</name>
<dbReference type="InterPro" id="IPR007899">
    <property type="entry name" value="CHAD_dom"/>
</dbReference>
<proteinExistence type="predicted"/>